<accession>A0A0E9SDD0</accession>
<dbReference type="EMBL" id="GBXM01069862">
    <property type="protein sequence ID" value="JAH38715.1"/>
    <property type="molecule type" value="Transcribed_RNA"/>
</dbReference>
<sequence length="38" mass="4196">MTFALNEKESCVFPLLALDLRLLAISGTKINLTRNDSS</sequence>
<evidence type="ECO:0000313" key="1">
    <source>
        <dbReference type="EMBL" id="JAH38715.1"/>
    </source>
</evidence>
<organism evidence="1">
    <name type="scientific">Anguilla anguilla</name>
    <name type="common">European freshwater eel</name>
    <name type="synonym">Muraena anguilla</name>
    <dbReference type="NCBI Taxonomy" id="7936"/>
    <lineage>
        <taxon>Eukaryota</taxon>
        <taxon>Metazoa</taxon>
        <taxon>Chordata</taxon>
        <taxon>Craniata</taxon>
        <taxon>Vertebrata</taxon>
        <taxon>Euteleostomi</taxon>
        <taxon>Actinopterygii</taxon>
        <taxon>Neopterygii</taxon>
        <taxon>Teleostei</taxon>
        <taxon>Anguilliformes</taxon>
        <taxon>Anguillidae</taxon>
        <taxon>Anguilla</taxon>
    </lineage>
</organism>
<protein>
    <submittedName>
        <fullName evidence="1">Uncharacterized protein</fullName>
    </submittedName>
</protein>
<reference evidence="1" key="1">
    <citation type="submission" date="2014-11" db="EMBL/GenBank/DDBJ databases">
        <authorList>
            <person name="Amaro Gonzalez C."/>
        </authorList>
    </citation>
    <scope>NUCLEOTIDE SEQUENCE</scope>
</reference>
<proteinExistence type="predicted"/>
<dbReference type="AlphaFoldDB" id="A0A0E9SDD0"/>
<reference evidence="1" key="2">
    <citation type="journal article" date="2015" name="Fish Shellfish Immunol.">
        <title>Early steps in the European eel (Anguilla anguilla)-Vibrio vulnificus interaction in the gills: Role of the RtxA13 toxin.</title>
        <authorList>
            <person name="Callol A."/>
            <person name="Pajuelo D."/>
            <person name="Ebbesson L."/>
            <person name="Teles M."/>
            <person name="MacKenzie S."/>
            <person name="Amaro C."/>
        </authorList>
    </citation>
    <scope>NUCLEOTIDE SEQUENCE</scope>
</reference>
<name>A0A0E9SDD0_ANGAN</name>